<dbReference type="PANTHER" id="PTHR31386">
    <property type="entry name" value="UNCHARACTERIZED PROTEIN KIAA2013"/>
    <property type="match status" value="1"/>
</dbReference>
<dbReference type="InterPro" id="IPR018795">
    <property type="entry name" value="K2013-like"/>
</dbReference>
<name>A0ABD1KW33_9TELE</name>
<evidence type="ECO:0000256" key="1">
    <source>
        <dbReference type="ARBA" id="ARBA00004479"/>
    </source>
</evidence>
<evidence type="ECO:0000256" key="7">
    <source>
        <dbReference type="SAM" id="Phobius"/>
    </source>
</evidence>
<dbReference type="Pfam" id="PF10222">
    <property type="entry name" value="DUF2152"/>
    <property type="match status" value="1"/>
</dbReference>
<comment type="subcellular location">
    <subcellularLocation>
        <location evidence="1">Membrane</location>
        <topology evidence="1">Single-pass type I membrane protein</topology>
    </subcellularLocation>
</comment>
<evidence type="ECO:0000256" key="3">
    <source>
        <dbReference type="ARBA" id="ARBA00022729"/>
    </source>
</evidence>
<sequence length="606" mass="67866">MWLQQRLKGMPGLLSSSWARRMLIVLLLFLIFYWYLTSDGVLRFLHMSRDSSGQAGVCLQTDMNRWKMFVERGEGVIRGPTSDDVAPFVVGNGHFLVDVEANRLWVSPSSQPGSAPVHQTDFAPNVRLQLAGKRQEARAFMLWFRKGSVVSVRCIQPGPSPFSSSHECVTIREEYIAHRSRPNIYLQRVHISNPTDRALSLEVSTGGESPAFRSGPEGQDDRDFLLFSGRVPTEKSGPVVAVAVAVKKMGSHVTVGAKAEYTENVVSVVHSSEPVEPGKAEEALARVKEAARKEMQEVLRAKLEELVQDHQQAWMDLFISGVEIRKITDAHTPSSRTVNTTLYYVLSASTAPLLDRRVGAEERERLESSLNYADHCFSGHATMHAENLWPERVSSVAQILQLLTLWNLTLQKRGCKVLVAAGVHGMMQGMVLSFGGLQFTENHLQFQADPDVLHNSYSLRGIRYNKDLINLAVLPDAEGKPFLHMSVKPQEKPVKLYACEAGCMNEPVELTSEVKGHTFPVLVTRPITALLYISTDLTHLQDLRHTLHVKAIMAHEDHMAKQYPGLPFLFWFSVASLITLFHLFLFKLIYNEYCGPGAKPLFRSKV</sequence>
<keyword evidence="4 7" id="KW-1133">Transmembrane helix</keyword>
<keyword evidence="3" id="KW-0732">Signal</keyword>
<evidence type="ECO:0008006" key="10">
    <source>
        <dbReference type="Google" id="ProtNLM"/>
    </source>
</evidence>
<proteinExistence type="predicted"/>
<accession>A0ABD1KW33</accession>
<evidence type="ECO:0000256" key="5">
    <source>
        <dbReference type="ARBA" id="ARBA00023136"/>
    </source>
</evidence>
<dbReference type="GO" id="GO:0016020">
    <property type="term" value="C:membrane"/>
    <property type="evidence" value="ECO:0007669"/>
    <property type="project" value="UniProtKB-SubCell"/>
</dbReference>
<evidence type="ECO:0000256" key="6">
    <source>
        <dbReference type="ARBA" id="ARBA00023180"/>
    </source>
</evidence>
<organism evidence="8 9">
    <name type="scientific">Coilia grayii</name>
    <name type="common">Gray's grenadier anchovy</name>
    <dbReference type="NCBI Taxonomy" id="363190"/>
    <lineage>
        <taxon>Eukaryota</taxon>
        <taxon>Metazoa</taxon>
        <taxon>Chordata</taxon>
        <taxon>Craniata</taxon>
        <taxon>Vertebrata</taxon>
        <taxon>Euteleostomi</taxon>
        <taxon>Actinopterygii</taxon>
        <taxon>Neopterygii</taxon>
        <taxon>Teleostei</taxon>
        <taxon>Clupei</taxon>
        <taxon>Clupeiformes</taxon>
        <taxon>Clupeoidei</taxon>
        <taxon>Engraulidae</taxon>
        <taxon>Coilinae</taxon>
        <taxon>Coilia</taxon>
    </lineage>
</organism>
<keyword evidence="2 7" id="KW-0812">Transmembrane</keyword>
<dbReference type="Proteomes" id="UP001591681">
    <property type="component" value="Unassembled WGS sequence"/>
</dbReference>
<protein>
    <recommendedName>
        <fullName evidence="10">KIAA2013</fullName>
    </recommendedName>
</protein>
<dbReference type="EMBL" id="JBHFQA010000001">
    <property type="protein sequence ID" value="KAL2103376.1"/>
    <property type="molecule type" value="Genomic_DNA"/>
</dbReference>
<evidence type="ECO:0000313" key="8">
    <source>
        <dbReference type="EMBL" id="KAL2103376.1"/>
    </source>
</evidence>
<evidence type="ECO:0000256" key="2">
    <source>
        <dbReference type="ARBA" id="ARBA00022692"/>
    </source>
</evidence>
<evidence type="ECO:0000313" key="9">
    <source>
        <dbReference type="Proteomes" id="UP001591681"/>
    </source>
</evidence>
<comment type="caution">
    <text evidence="8">The sequence shown here is derived from an EMBL/GenBank/DDBJ whole genome shotgun (WGS) entry which is preliminary data.</text>
</comment>
<evidence type="ECO:0000256" key="4">
    <source>
        <dbReference type="ARBA" id="ARBA00022989"/>
    </source>
</evidence>
<keyword evidence="5 7" id="KW-0472">Membrane</keyword>
<keyword evidence="6" id="KW-0325">Glycoprotein</keyword>
<dbReference type="AlphaFoldDB" id="A0ABD1KW33"/>
<gene>
    <name evidence="8" type="ORF">ACEWY4_000244</name>
</gene>
<keyword evidence="9" id="KW-1185">Reference proteome</keyword>
<reference evidence="8 9" key="1">
    <citation type="submission" date="2024-09" db="EMBL/GenBank/DDBJ databases">
        <title>A chromosome-level genome assembly of Gray's grenadier anchovy, Coilia grayii.</title>
        <authorList>
            <person name="Fu Z."/>
        </authorList>
    </citation>
    <scope>NUCLEOTIDE SEQUENCE [LARGE SCALE GENOMIC DNA]</scope>
    <source>
        <strain evidence="8">G4</strain>
        <tissue evidence="8">Muscle</tissue>
    </source>
</reference>
<dbReference type="PANTHER" id="PTHR31386:SF2">
    <property type="entry name" value="SIMILAR TO RIKEN CDNA 2510039O18"/>
    <property type="match status" value="1"/>
</dbReference>
<feature type="transmembrane region" description="Helical" evidence="7">
    <location>
        <begin position="568"/>
        <end position="590"/>
    </location>
</feature>